<evidence type="ECO:0000256" key="1">
    <source>
        <dbReference type="ARBA" id="ARBA00004533"/>
    </source>
</evidence>
<gene>
    <name evidence="10" type="ORF">I6I06_18460</name>
</gene>
<dbReference type="InterPro" id="IPR003399">
    <property type="entry name" value="Mce/MlaD"/>
</dbReference>
<evidence type="ECO:0000313" key="10">
    <source>
        <dbReference type="EMBL" id="QQC66962.1"/>
    </source>
</evidence>
<feature type="domain" description="Mce/MlaD" evidence="9">
    <location>
        <begin position="302"/>
        <end position="400"/>
    </location>
</feature>
<dbReference type="PANTHER" id="PTHR30462:SF2">
    <property type="entry name" value="INTERMEMBRANE TRANSPORT PROTEIN PQIB"/>
    <property type="match status" value="1"/>
</dbReference>
<evidence type="ECO:0000256" key="3">
    <source>
        <dbReference type="ARBA" id="ARBA00022519"/>
    </source>
</evidence>
<keyword evidence="3" id="KW-0997">Cell inner membrane</keyword>
<keyword evidence="2" id="KW-1003">Cell membrane</keyword>
<evidence type="ECO:0000256" key="4">
    <source>
        <dbReference type="ARBA" id="ARBA00022692"/>
    </source>
</evidence>
<keyword evidence="5 8" id="KW-1133">Transmembrane helix</keyword>
<proteinExistence type="predicted"/>
<keyword evidence="6 8" id="KW-0472">Membrane</keyword>
<evidence type="ECO:0000256" key="8">
    <source>
        <dbReference type="SAM" id="Phobius"/>
    </source>
</evidence>
<keyword evidence="4 8" id="KW-0812">Transmembrane</keyword>
<dbReference type="InterPro" id="IPR051800">
    <property type="entry name" value="PqiA-PqiB_transport"/>
</dbReference>
<evidence type="ECO:0000259" key="9">
    <source>
        <dbReference type="Pfam" id="PF02470"/>
    </source>
</evidence>
<comment type="subcellular location">
    <subcellularLocation>
        <location evidence="1">Cell inner membrane</location>
    </subcellularLocation>
</comment>
<dbReference type="EMBL" id="CP066076">
    <property type="protein sequence ID" value="QQC66962.1"/>
    <property type="molecule type" value="Genomic_DNA"/>
</dbReference>
<feature type="compositionally biased region" description="Polar residues" evidence="7">
    <location>
        <begin position="484"/>
        <end position="503"/>
    </location>
</feature>
<accession>A0A7T4TB85</accession>
<dbReference type="KEGG" id="pgis:I6I06_18460"/>
<evidence type="ECO:0000313" key="11">
    <source>
        <dbReference type="Proteomes" id="UP000595610"/>
    </source>
</evidence>
<evidence type="ECO:0000256" key="2">
    <source>
        <dbReference type="ARBA" id="ARBA00022475"/>
    </source>
</evidence>
<dbReference type="RefSeq" id="WP_042328564.1">
    <property type="nucleotide sequence ID" value="NZ_CP066076.1"/>
</dbReference>
<evidence type="ECO:0000256" key="7">
    <source>
        <dbReference type="SAM" id="MobiDB-lite"/>
    </source>
</evidence>
<feature type="domain" description="Mce/MlaD" evidence="9">
    <location>
        <begin position="167"/>
        <end position="227"/>
    </location>
</feature>
<feature type="region of interest" description="Disordered" evidence="7">
    <location>
        <begin position="484"/>
        <end position="504"/>
    </location>
</feature>
<name>A0A7T4TB85_9BURK</name>
<evidence type="ECO:0000256" key="5">
    <source>
        <dbReference type="ARBA" id="ARBA00022989"/>
    </source>
</evidence>
<protein>
    <submittedName>
        <fullName evidence="10">MCE family protein</fullName>
    </submittedName>
</protein>
<sequence>MSAPNDEPDVPDLPPADTIPRSRWRMQLVWLVPIVAVLIGGWLATKAILERGEKITISFKTGEGLEAGKTKLKFKDVDIGVVEAVALSPDHRNVVAKAEVARDVANLLVDNTRFWVVRPRISGGTVSGLGTLLSGSYIDVDVGNAAKARRNFVGLEEPPVFASDVPGREFTLKGSGLGSLDVGTPVYFRRLRVGQIASYKLDPDGRGVTLKVFVNAPYDRFVKTDTRFWHASGVDMAFDSNGLRVETQSIVSIIIGGVAFESPPDSDEVADAAPNTQFELYATRTDAMKQHDRIADKYIVNFMESVRGLTVGAPVDFRGVVIGEVTAIYTRFDRANNRFSIPVEIQLYPERFTSRYQRGRAEGRISEDPRGMANYLVDHGFRFQLRSGNILTGQLYIALDYFPDAPKASIDWSKTPPELPPIPRTLQSLQDSVTRLLAKINNVPFEAIGNDARTTLRTTNSLIAQLNNEVVPKARDTLTSAQTTLDSANSALQPDSSLQQSTEEAMHEMTRTAATLRTLADYLSRHPEALVRGKPEDKR</sequence>
<dbReference type="Pfam" id="PF02470">
    <property type="entry name" value="MlaD"/>
    <property type="match status" value="3"/>
</dbReference>
<feature type="domain" description="Mce/MlaD" evidence="9">
    <location>
        <begin position="52"/>
        <end position="142"/>
    </location>
</feature>
<evidence type="ECO:0000256" key="6">
    <source>
        <dbReference type="ARBA" id="ARBA00023136"/>
    </source>
</evidence>
<keyword evidence="11" id="KW-1185">Reference proteome</keyword>
<dbReference type="AlphaFoldDB" id="A0A7T4TB85"/>
<feature type="transmembrane region" description="Helical" evidence="8">
    <location>
        <begin position="28"/>
        <end position="49"/>
    </location>
</feature>
<dbReference type="Proteomes" id="UP000595610">
    <property type="component" value="Chromosome 2"/>
</dbReference>
<organism evidence="10 11">
    <name type="scientific">Paraburkholderia ginsengisoli</name>
    <dbReference type="NCBI Taxonomy" id="311231"/>
    <lineage>
        <taxon>Bacteria</taxon>
        <taxon>Pseudomonadati</taxon>
        <taxon>Pseudomonadota</taxon>
        <taxon>Betaproteobacteria</taxon>
        <taxon>Burkholderiales</taxon>
        <taxon>Burkholderiaceae</taxon>
        <taxon>Paraburkholderia</taxon>
    </lineage>
</organism>
<reference evidence="10 11" key="1">
    <citation type="submission" date="2020-12" db="EMBL/GenBank/DDBJ databases">
        <title>FDA dAtabase for Regulatory Grade micrObial Sequences (FDA-ARGOS): Supporting development and validation of Infectious Disease Dx tests.</title>
        <authorList>
            <person name="Nelson B."/>
            <person name="Plummer A."/>
            <person name="Tallon L."/>
            <person name="Sadzewicz L."/>
            <person name="Zhao X."/>
            <person name="Boylan J."/>
            <person name="Ott S."/>
            <person name="Bowen H."/>
            <person name="Vavikolanu K."/>
            <person name="Mehta A."/>
            <person name="Aluvathingal J."/>
            <person name="Nadendla S."/>
            <person name="Myers T."/>
            <person name="Yan Y."/>
            <person name="Sichtig H."/>
        </authorList>
    </citation>
    <scope>NUCLEOTIDE SEQUENCE [LARGE SCALE GENOMIC DNA]</scope>
    <source>
        <strain evidence="10 11">FDAARGOS_1049</strain>
    </source>
</reference>
<dbReference type="PANTHER" id="PTHR30462">
    <property type="entry name" value="INTERMEMBRANE TRANSPORT PROTEIN PQIB-RELATED"/>
    <property type="match status" value="1"/>
</dbReference>
<dbReference type="GO" id="GO:0005886">
    <property type="term" value="C:plasma membrane"/>
    <property type="evidence" value="ECO:0007669"/>
    <property type="project" value="UniProtKB-SubCell"/>
</dbReference>